<reference evidence="1" key="1">
    <citation type="submission" date="2020-09" db="EMBL/GenBank/DDBJ databases">
        <authorList>
            <person name="Dalcin Martins P."/>
        </authorList>
    </citation>
    <scope>NUCLEOTIDE SEQUENCE</scope>
    <source>
        <strain evidence="1">MAG47</strain>
    </source>
</reference>
<comment type="caution">
    <text evidence="1">The sequence shown here is derived from an EMBL/GenBank/DDBJ whole genome shotgun (WGS) entry which is preliminary data.</text>
</comment>
<gene>
    <name evidence="1" type="ORF">IH622_13250</name>
</gene>
<reference evidence="1" key="2">
    <citation type="submission" date="2020-10" db="EMBL/GenBank/DDBJ databases">
        <title>Enrichment of novel Verrucomicrobia, Bacteroidetes and Krumholzibacteria in an oxygen-limited, methane- and iron-fed bioreactor inoculated with Bothnian Sea sediments.</title>
        <authorList>
            <person name="Martins P.D."/>
            <person name="de Jong A."/>
            <person name="Lenstra W.K."/>
            <person name="van Helmond N.A.G.M."/>
            <person name="Slomp C.P."/>
            <person name="Jetten M.S.M."/>
            <person name="Welte C.U."/>
            <person name="Rasigraf O."/>
        </authorList>
    </citation>
    <scope>NUCLEOTIDE SEQUENCE</scope>
    <source>
        <strain evidence="1">MAG47</strain>
    </source>
</reference>
<organism evidence="1 2">
    <name type="scientific">Brucella anthropi</name>
    <name type="common">Ochrobactrum anthropi</name>
    <dbReference type="NCBI Taxonomy" id="529"/>
    <lineage>
        <taxon>Bacteria</taxon>
        <taxon>Pseudomonadati</taxon>
        <taxon>Pseudomonadota</taxon>
        <taxon>Alphaproteobacteria</taxon>
        <taxon>Hyphomicrobiales</taxon>
        <taxon>Brucellaceae</taxon>
        <taxon>Brucella/Ochrobactrum group</taxon>
        <taxon>Brucella</taxon>
    </lineage>
</organism>
<dbReference type="AlphaFoldDB" id="A0A8I0T957"/>
<name>A0A8I0T957_BRUAN</name>
<evidence type="ECO:0000313" key="1">
    <source>
        <dbReference type="EMBL" id="MBE0561762.1"/>
    </source>
</evidence>
<evidence type="ECO:0000313" key="2">
    <source>
        <dbReference type="Proteomes" id="UP000642265"/>
    </source>
</evidence>
<proteinExistence type="predicted"/>
<dbReference type="EMBL" id="JACZKO010000038">
    <property type="protein sequence ID" value="MBE0561762.1"/>
    <property type="molecule type" value="Genomic_DNA"/>
</dbReference>
<dbReference type="Proteomes" id="UP000642265">
    <property type="component" value="Unassembled WGS sequence"/>
</dbReference>
<accession>A0A8I0T957</accession>
<protein>
    <submittedName>
        <fullName evidence="1">Uncharacterized protein</fullName>
    </submittedName>
</protein>
<sequence length="242" mass="27095">MFDEKMIQDYLRKHGVIAAGRIAKDAFKANRFVVFVDVQRDKENHQVPSNKLLNNIKEEITNEGASVEFVLTDANQQDIESGFRASILHSFGDFVRNAFLTIDGKKAVAWIAPKVTIQADIVPKIEDRTKLFLSNYELELSALEFTSDANLPGKFVCLQVARLKSPFTVPELMQALIQKGFAVPSENWTTRILDNLRKSGFVIRQKSGKYVVTLSGLKALGTQKNRRSPDIGRVLALARSQG</sequence>